<keyword evidence="2" id="KW-0723">Serine/threonine-protein kinase</keyword>
<dbReference type="CDD" id="cd23509">
    <property type="entry name" value="Gnk2-like"/>
    <property type="match status" value="1"/>
</dbReference>
<sequence length="475" mass="53448">MDEQHRASKMGEEEDESGRRWSVSFGVTVRTMMADEDNRELRCVTVRTMRTRVSFESLQFDFAAIEGATDKFSDDNKLGEGGFEYTMFRQFSLKFDVYSFGVLILEILTGEKNSPFCQENSSEDLLSYAWEHWRDKTPLELLDPTLGDSYTKNEVIRSLHIGLHYLNGGQQAFKRAGENQSTTKSISYSANRKYQLLNYTLANGFYKTSVGQNPQDVALVLLFCRGDLTSAACKDCISTATKDIRNHCPFDKIILIWYDVCTLRYTNESDLNNLVPFENFNTTARMSSSQTGSTGKSNSSATIIAIAVPVSVAMVLFAIGVCFLRRTTGIEITAIESLQFDLVTTETATNKFSDDNKIGKGGFGKTWKQWKNGTPIELLDPTMRGSHSRNEVIRCIHIGLLCVQENPANRPTMATVGLRLDSYSVSLQLPQQPAFLLRNKANRNMPKKELQHDSFSSQSVPWSVDGEPITELYPR</sequence>
<feature type="domain" description="Gnk2-homologous" evidence="15">
    <location>
        <begin position="168"/>
        <end position="270"/>
    </location>
</feature>
<keyword evidence="17" id="KW-1185">Reference proteome</keyword>
<keyword evidence="12" id="KW-0675">Receptor</keyword>
<comment type="caution">
    <text evidence="16">The sequence shown here is derived from an EMBL/GenBank/DDBJ whole genome shotgun (WGS) entry which is preliminary data.</text>
</comment>
<evidence type="ECO:0000256" key="6">
    <source>
        <dbReference type="ARBA" id="ARBA00022737"/>
    </source>
</evidence>
<evidence type="ECO:0000313" key="16">
    <source>
        <dbReference type="EMBL" id="KAK7826192.1"/>
    </source>
</evidence>
<keyword evidence="7" id="KW-0547">Nucleotide-binding</keyword>
<keyword evidence="6" id="KW-0677">Repeat</keyword>
<evidence type="ECO:0000256" key="2">
    <source>
        <dbReference type="ARBA" id="ARBA00022527"/>
    </source>
</evidence>
<feature type="transmembrane region" description="Helical" evidence="14">
    <location>
        <begin position="303"/>
        <end position="324"/>
    </location>
</feature>
<dbReference type="InterPro" id="IPR038408">
    <property type="entry name" value="GNK2_sf"/>
</dbReference>
<evidence type="ECO:0000256" key="11">
    <source>
        <dbReference type="ARBA" id="ARBA00023136"/>
    </source>
</evidence>
<name>A0AAW0JHP5_QUESU</name>
<accession>A0AAW0JHP5</accession>
<evidence type="ECO:0000259" key="15">
    <source>
        <dbReference type="PROSITE" id="PS51473"/>
    </source>
</evidence>
<evidence type="ECO:0000313" key="17">
    <source>
        <dbReference type="Proteomes" id="UP000237347"/>
    </source>
</evidence>
<keyword evidence="9" id="KW-0067">ATP-binding</keyword>
<comment type="subcellular location">
    <subcellularLocation>
        <location evidence="1">Membrane</location>
        <topology evidence="1">Single-pass membrane protein</topology>
    </subcellularLocation>
</comment>
<dbReference type="PANTHER" id="PTHR27002">
    <property type="entry name" value="RECEPTOR-LIKE SERINE/THREONINE-PROTEIN KINASE SD1-8"/>
    <property type="match status" value="1"/>
</dbReference>
<evidence type="ECO:0000256" key="5">
    <source>
        <dbReference type="ARBA" id="ARBA00022729"/>
    </source>
</evidence>
<dbReference type="Pfam" id="PF01657">
    <property type="entry name" value="Stress-antifung"/>
    <property type="match status" value="1"/>
</dbReference>
<evidence type="ECO:0000256" key="8">
    <source>
        <dbReference type="ARBA" id="ARBA00022777"/>
    </source>
</evidence>
<dbReference type="PANTHER" id="PTHR27002:SF1050">
    <property type="entry name" value="CYSTEINE-RICH RECEPTOR-LIKE PROTEIN KINASE 5"/>
    <property type="match status" value="1"/>
</dbReference>
<evidence type="ECO:0000256" key="1">
    <source>
        <dbReference type="ARBA" id="ARBA00004167"/>
    </source>
</evidence>
<keyword evidence="10 14" id="KW-1133">Transmembrane helix</keyword>
<evidence type="ECO:0000256" key="13">
    <source>
        <dbReference type="SAM" id="MobiDB-lite"/>
    </source>
</evidence>
<keyword evidence="3" id="KW-0808">Transferase</keyword>
<dbReference type="AlphaFoldDB" id="A0AAW0JHP5"/>
<evidence type="ECO:0000256" key="4">
    <source>
        <dbReference type="ARBA" id="ARBA00022692"/>
    </source>
</evidence>
<dbReference type="EMBL" id="PKMF04000551">
    <property type="protein sequence ID" value="KAK7826192.1"/>
    <property type="molecule type" value="Genomic_DNA"/>
</dbReference>
<evidence type="ECO:0000256" key="9">
    <source>
        <dbReference type="ARBA" id="ARBA00022840"/>
    </source>
</evidence>
<feature type="region of interest" description="Disordered" evidence="13">
    <location>
        <begin position="447"/>
        <end position="475"/>
    </location>
</feature>
<keyword evidence="11 14" id="KW-0472">Membrane</keyword>
<dbReference type="Gene3D" id="1.10.510.10">
    <property type="entry name" value="Transferase(Phosphotransferase) domain 1"/>
    <property type="match status" value="2"/>
</dbReference>
<evidence type="ECO:0000256" key="7">
    <source>
        <dbReference type="ARBA" id="ARBA00022741"/>
    </source>
</evidence>
<keyword evidence="8" id="KW-0418">Kinase</keyword>
<dbReference type="SUPFAM" id="SSF56112">
    <property type="entry name" value="Protein kinase-like (PK-like)"/>
    <property type="match status" value="1"/>
</dbReference>
<dbReference type="PROSITE" id="PS51473">
    <property type="entry name" value="GNK2"/>
    <property type="match status" value="1"/>
</dbReference>
<reference evidence="16 17" key="1">
    <citation type="journal article" date="2018" name="Sci. Data">
        <title>The draft genome sequence of cork oak.</title>
        <authorList>
            <person name="Ramos A.M."/>
            <person name="Usie A."/>
            <person name="Barbosa P."/>
            <person name="Barros P.M."/>
            <person name="Capote T."/>
            <person name="Chaves I."/>
            <person name="Simoes F."/>
            <person name="Abreu I."/>
            <person name="Carrasquinho I."/>
            <person name="Faro C."/>
            <person name="Guimaraes J.B."/>
            <person name="Mendonca D."/>
            <person name="Nobrega F."/>
            <person name="Rodrigues L."/>
            <person name="Saibo N.J.M."/>
            <person name="Varela M.C."/>
            <person name="Egas C."/>
            <person name="Matos J."/>
            <person name="Miguel C.M."/>
            <person name="Oliveira M.M."/>
            <person name="Ricardo C.P."/>
            <person name="Goncalves S."/>
        </authorList>
    </citation>
    <scope>NUCLEOTIDE SEQUENCE [LARGE SCALE GENOMIC DNA]</scope>
    <source>
        <strain evidence="17">cv. HL8</strain>
    </source>
</reference>
<organism evidence="16 17">
    <name type="scientific">Quercus suber</name>
    <name type="common">Cork oak</name>
    <dbReference type="NCBI Taxonomy" id="58331"/>
    <lineage>
        <taxon>Eukaryota</taxon>
        <taxon>Viridiplantae</taxon>
        <taxon>Streptophyta</taxon>
        <taxon>Embryophyta</taxon>
        <taxon>Tracheophyta</taxon>
        <taxon>Spermatophyta</taxon>
        <taxon>Magnoliopsida</taxon>
        <taxon>eudicotyledons</taxon>
        <taxon>Gunneridae</taxon>
        <taxon>Pentapetalae</taxon>
        <taxon>rosids</taxon>
        <taxon>fabids</taxon>
        <taxon>Fagales</taxon>
        <taxon>Fagaceae</taxon>
        <taxon>Quercus</taxon>
    </lineage>
</organism>
<dbReference type="GO" id="GO:0005886">
    <property type="term" value="C:plasma membrane"/>
    <property type="evidence" value="ECO:0007669"/>
    <property type="project" value="TreeGrafter"/>
</dbReference>
<dbReference type="GO" id="GO:0042742">
    <property type="term" value="P:defense response to bacterium"/>
    <property type="evidence" value="ECO:0007669"/>
    <property type="project" value="TreeGrafter"/>
</dbReference>
<evidence type="ECO:0000256" key="10">
    <source>
        <dbReference type="ARBA" id="ARBA00022989"/>
    </source>
</evidence>
<dbReference type="GO" id="GO:0004674">
    <property type="term" value="F:protein serine/threonine kinase activity"/>
    <property type="evidence" value="ECO:0007669"/>
    <property type="project" value="UniProtKB-KW"/>
</dbReference>
<proteinExistence type="predicted"/>
<dbReference type="Proteomes" id="UP000237347">
    <property type="component" value="Unassembled WGS sequence"/>
</dbReference>
<evidence type="ECO:0000256" key="3">
    <source>
        <dbReference type="ARBA" id="ARBA00022679"/>
    </source>
</evidence>
<dbReference type="InterPro" id="IPR002902">
    <property type="entry name" value="GNK2"/>
</dbReference>
<evidence type="ECO:0000256" key="12">
    <source>
        <dbReference type="ARBA" id="ARBA00023170"/>
    </source>
</evidence>
<dbReference type="Gene3D" id="3.30.430.20">
    <property type="entry name" value="Gnk2 domain, C-X8-C-X2-C motif"/>
    <property type="match status" value="1"/>
</dbReference>
<protein>
    <submittedName>
        <fullName evidence="16">Cysteine-rich receptor-like protein kinase 31</fullName>
    </submittedName>
</protein>
<evidence type="ECO:0000256" key="14">
    <source>
        <dbReference type="SAM" id="Phobius"/>
    </source>
</evidence>
<keyword evidence="4 14" id="KW-0812">Transmembrane</keyword>
<keyword evidence="5" id="KW-0732">Signal</keyword>
<dbReference type="GO" id="GO:0005524">
    <property type="term" value="F:ATP binding"/>
    <property type="evidence" value="ECO:0007669"/>
    <property type="project" value="UniProtKB-KW"/>
</dbReference>
<dbReference type="InterPro" id="IPR011009">
    <property type="entry name" value="Kinase-like_dom_sf"/>
</dbReference>
<gene>
    <name evidence="16" type="primary">CRK31</name>
    <name evidence="16" type="ORF">CFP56_032357</name>
</gene>